<protein>
    <submittedName>
        <fullName evidence="3">Uncharacterized protein</fullName>
    </submittedName>
</protein>
<dbReference type="EMBL" id="BTRK01000006">
    <property type="protein sequence ID" value="GMR58441.1"/>
    <property type="molecule type" value="Genomic_DNA"/>
</dbReference>
<evidence type="ECO:0000313" key="3">
    <source>
        <dbReference type="EMBL" id="GMR58441.1"/>
    </source>
</evidence>
<feature type="region of interest" description="Disordered" evidence="1">
    <location>
        <begin position="134"/>
        <end position="184"/>
    </location>
</feature>
<evidence type="ECO:0000313" key="4">
    <source>
        <dbReference type="Proteomes" id="UP001328107"/>
    </source>
</evidence>
<keyword evidence="2" id="KW-0732">Signal</keyword>
<evidence type="ECO:0000256" key="2">
    <source>
        <dbReference type="SAM" id="SignalP"/>
    </source>
</evidence>
<keyword evidence="4" id="KW-1185">Reference proteome</keyword>
<feature type="chain" id="PRO_5043025044" evidence="2">
    <location>
        <begin position="16"/>
        <end position="184"/>
    </location>
</feature>
<dbReference type="Proteomes" id="UP001328107">
    <property type="component" value="Unassembled WGS sequence"/>
</dbReference>
<reference evidence="4" key="1">
    <citation type="submission" date="2022-10" db="EMBL/GenBank/DDBJ databases">
        <title>Genome assembly of Pristionchus species.</title>
        <authorList>
            <person name="Yoshida K."/>
            <person name="Sommer R.J."/>
        </authorList>
    </citation>
    <scope>NUCLEOTIDE SEQUENCE [LARGE SCALE GENOMIC DNA]</scope>
    <source>
        <strain evidence="4">RS5460</strain>
    </source>
</reference>
<gene>
    <name evidence="3" type="ORF">PMAYCL1PPCAC_28636</name>
</gene>
<name>A0AAN5IDB5_9BILA</name>
<dbReference type="AlphaFoldDB" id="A0AAN5IDB5"/>
<accession>A0AAN5IDB5</accession>
<feature type="signal peptide" evidence="2">
    <location>
        <begin position="1"/>
        <end position="15"/>
    </location>
</feature>
<sequence length="184" mass="19791">SILLLLLIGLPSIQSGPIQQPQPPQIVTEPPIDFKKFYKDHTYVVPVEVPYKVKLPGKNEIQLGLQDALGTLEDQKINVGIQPKPQDIESGRIKLGNLEGSYLWSKHEKNNNIILAIHHEQPFELDFHLKSLVGVPKSQPEPAPAPTPDDDPSKHPAPVAVPATSGVASGPGAGQQVIPPAGST</sequence>
<feature type="non-terminal residue" evidence="3">
    <location>
        <position position="1"/>
    </location>
</feature>
<organism evidence="3 4">
    <name type="scientific">Pristionchus mayeri</name>
    <dbReference type="NCBI Taxonomy" id="1317129"/>
    <lineage>
        <taxon>Eukaryota</taxon>
        <taxon>Metazoa</taxon>
        <taxon>Ecdysozoa</taxon>
        <taxon>Nematoda</taxon>
        <taxon>Chromadorea</taxon>
        <taxon>Rhabditida</taxon>
        <taxon>Rhabditina</taxon>
        <taxon>Diplogasteromorpha</taxon>
        <taxon>Diplogasteroidea</taxon>
        <taxon>Neodiplogasteridae</taxon>
        <taxon>Pristionchus</taxon>
    </lineage>
</organism>
<proteinExistence type="predicted"/>
<comment type="caution">
    <text evidence="3">The sequence shown here is derived from an EMBL/GenBank/DDBJ whole genome shotgun (WGS) entry which is preliminary data.</text>
</comment>
<evidence type="ECO:0000256" key="1">
    <source>
        <dbReference type="SAM" id="MobiDB-lite"/>
    </source>
</evidence>